<sequence>MFDILSQIFVSRATAISISTHRFSLSDDAAIETILTEIPLFGVGLMGFGVFTFFLIQKQFNLSATYLFLSSAFAFGAAIFDLSQVLERGVDEMNDGTGVQSVSVLLNTREVFLAISTGLRFVFMWEFVSTRPRWDPVPRPHNSLQALINQPLDMLHSASWDRWGLTGYVLKWSTLGMSIAIPVLQIVWRITAEDANAVYVSDGTLEITAASIFILKLLLNTAFAPPSKTGSAFMWYLVPLSVFFLFMAIGVMNLIYFAFTETLLGRFLVAIGMYTLILYILVFVFYDCSPRSRPGSVASSRRSNRDTELWGSSSEKTPNPVVRQPSVIPYIPPPAPPRPSRNSAVSRLASWISPRRPSRPQSLYSHNSTSALRHFEMDPERDGSPSTASESKLSDTVEVLSPRVSELKRDGQGQWGGSQYTSGSAAPSPSTADSHGRMPTGPEASGVVVFPAISEKGSSEENVRSSPEQSRSSPDSSSRMARPGTEISLGSYYTPYTNSAAPSSFLMPQMPAARPRTPDSPIYGLEGLIDPRDRRVIPFTPQTVASSTAEPMASRDFRGMPSPDFSLQSSSQRGSGTSIDELLRQQSELDKSIAALRLFSPRSSAATMSRYTPPESGTVDPMPSVPPSERASTVVKITPSRGTSSSEMSGKMTAASGQSEFSLSVFPAPPASAAVSPMPGGLSPFPGGVSPAPGSVSPARSNMSPAPWAASPMYDGVSPTRGRTEDFPQSVTLQPPKPGESALSSPATPSSRGGRIQSSGTQYDVTSFIVPRSFEASGHLAGLASPMTLQPLPNTPITPQQLPASPVTPQRLPNSPLTPLPTPGRMRSEVTQYDVTSFIGDLTSPEKGATASSFRKTGQRAITPPFPVSHVGGEDVVLTESPLPIDQTPSEERPQSPSDDRSSEAEASSSGVTPSPVAPVLRPLRLTSGGPPVTHAAPTEPRPSRHVRISSVTKDVPPLRPLLLGTGPGLPPRSAIKPTLHNRSNSYGMPPGPRRQGSNTSLRPAKALVISIPRPLPQDGELEDDSGAYERPRAAPPVFSQED</sequence>
<dbReference type="OrthoDB" id="2564696at2759"/>
<feature type="compositionally biased region" description="Polar residues" evidence="1">
    <location>
        <begin position="565"/>
        <end position="578"/>
    </location>
</feature>
<comment type="caution">
    <text evidence="3">The sequence shown here is derived from an EMBL/GenBank/DDBJ whole genome shotgun (WGS) entry which is preliminary data.</text>
</comment>
<reference evidence="3 4" key="1">
    <citation type="journal article" date="2019" name="New Phytol.">
        <title>Comparative genomics reveals unique wood-decay strategies and fruiting body development in the Schizophyllaceae.</title>
        <authorList>
            <person name="Almasi E."/>
            <person name="Sahu N."/>
            <person name="Krizsan K."/>
            <person name="Balint B."/>
            <person name="Kovacs G.M."/>
            <person name="Kiss B."/>
            <person name="Cseklye J."/>
            <person name="Drula E."/>
            <person name="Henrissat B."/>
            <person name="Nagy I."/>
            <person name="Chovatia M."/>
            <person name="Adam C."/>
            <person name="LaButti K."/>
            <person name="Lipzen A."/>
            <person name="Riley R."/>
            <person name="Grigoriev I.V."/>
            <person name="Nagy L.G."/>
        </authorList>
    </citation>
    <scope>NUCLEOTIDE SEQUENCE [LARGE SCALE GENOMIC DNA]</scope>
    <source>
        <strain evidence="3 4">NL-1724</strain>
    </source>
</reference>
<dbReference type="STRING" id="97359.A0A550CLP7"/>
<evidence type="ECO:0000313" key="4">
    <source>
        <dbReference type="Proteomes" id="UP000320762"/>
    </source>
</evidence>
<accession>A0A550CLP7</accession>
<feature type="compositionally biased region" description="Polar residues" evidence="1">
    <location>
        <begin position="742"/>
        <end position="761"/>
    </location>
</feature>
<keyword evidence="2" id="KW-0812">Transmembrane</keyword>
<feature type="region of interest" description="Disordered" evidence="1">
    <location>
        <begin position="604"/>
        <end position="761"/>
    </location>
</feature>
<feature type="compositionally biased region" description="Low complexity" evidence="1">
    <location>
        <begin position="661"/>
        <end position="677"/>
    </location>
</feature>
<evidence type="ECO:0000313" key="3">
    <source>
        <dbReference type="EMBL" id="TRM65731.1"/>
    </source>
</evidence>
<dbReference type="EMBL" id="VDMD01000004">
    <property type="protein sequence ID" value="TRM65731.1"/>
    <property type="molecule type" value="Genomic_DNA"/>
</dbReference>
<feature type="transmembrane region" description="Helical" evidence="2">
    <location>
        <begin position="63"/>
        <end position="80"/>
    </location>
</feature>
<feature type="transmembrane region" description="Helical" evidence="2">
    <location>
        <begin position="263"/>
        <end position="286"/>
    </location>
</feature>
<feature type="transmembrane region" description="Helical" evidence="2">
    <location>
        <begin position="38"/>
        <end position="56"/>
    </location>
</feature>
<keyword evidence="2" id="KW-0472">Membrane</keyword>
<feature type="region of interest" description="Disordered" evidence="1">
    <location>
        <begin position="785"/>
        <end position="1043"/>
    </location>
</feature>
<feature type="transmembrane region" description="Helical" evidence="2">
    <location>
        <begin position="235"/>
        <end position="256"/>
    </location>
</feature>
<proteinExistence type="predicted"/>
<feature type="region of interest" description="Disordered" evidence="1">
    <location>
        <begin position="456"/>
        <end position="493"/>
    </location>
</feature>
<evidence type="ECO:0000256" key="1">
    <source>
        <dbReference type="SAM" id="MobiDB-lite"/>
    </source>
</evidence>
<feature type="compositionally biased region" description="Low complexity" evidence="1">
    <location>
        <begin position="464"/>
        <end position="483"/>
    </location>
</feature>
<feature type="transmembrane region" description="Helical" evidence="2">
    <location>
        <begin position="169"/>
        <end position="191"/>
    </location>
</feature>
<name>A0A550CLP7_9AGAR</name>
<evidence type="ECO:0000256" key="2">
    <source>
        <dbReference type="SAM" id="Phobius"/>
    </source>
</evidence>
<feature type="region of interest" description="Disordered" evidence="1">
    <location>
        <begin position="292"/>
        <end position="342"/>
    </location>
</feature>
<feature type="region of interest" description="Disordered" evidence="1">
    <location>
        <begin position="507"/>
        <end position="527"/>
    </location>
</feature>
<feature type="transmembrane region" description="Helical" evidence="2">
    <location>
        <begin position="203"/>
        <end position="223"/>
    </location>
</feature>
<dbReference type="AlphaFoldDB" id="A0A550CLP7"/>
<keyword evidence="2" id="KW-1133">Transmembrane helix</keyword>
<gene>
    <name evidence="3" type="ORF">BD626DRAFT_485673</name>
</gene>
<keyword evidence="4" id="KW-1185">Reference proteome</keyword>
<protein>
    <submittedName>
        <fullName evidence="3">Uncharacterized protein</fullName>
    </submittedName>
</protein>
<feature type="compositionally biased region" description="Low complexity" evidence="1">
    <location>
        <begin position="421"/>
        <end position="433"/>
    </location>
</feature>
<feature type="compositionally biased region" description="Pro residues" evidence="1">
    <location>
        <begin position="330"/>
        <end position="339"/>
    </location>
</feature>
<feature type="region of interest" description="Disordered" evidence="1">
    <location>
        <begin position="543"/>
        <end position="578"/>
    </location>
</feature>
<feature type="region of interest" description="Disordered" evidence="1">
    <location>
        <begin position="376"/>
        <end position="444"/>
    </location>
</feature>
<feature type="compositionally biased region" description="Polar residues" evidence="1">
    <location>
        <begin position="787"/>
        <end position="815"/>
    </location>
</feature>
<feature type="compositionally biased region" description="Basic and acidic residues" evidence="1">
    <location>
        <begin position="890"/>
        <end position="904"/>
    </location>
</feature>
<dbReference type="Proteomes" id="UP000320762">
    <property type="component" value="Unassembled WGS sequence"/>
</dbReference>
<organism evidence="3 4">
    <name type="scientific">Schizophyllum amplum</name>
    <dbReference type="NCBI Taxonomy" id="97359"/>
    <lineage>
        <taxon>Eukaryota</taxon>
        <taxon>Fungi</taxon>
        <taxon>Dikarya</taxon>
        <taxon>Basidiomycota</taxon>
        <taxon>Agaricomycotina</taxon>
        <taxon>Agaricomycetes</taxon>
        <taxon>Agaricomycetidae</taxon>
        <taxon>Agaricales</taxon>
        <taxon>Schizophyllaceae</taxon>
        <taxon>Schizophyllum</taxon>
    </lineage>
</organism>